<dbReference type="AlphaFoldDB" id="A0A7R7TX07"/>
<sequence>MCWMCDHPGSTMRDYLAEVRKTMLRHGWAVQYVEDARAPYAYTVGLTRHDVPELLVTGVSPQRAVRLLNLVGERSVREGPPAPGVQIEMHPGPLLEVVEVEQPDAHMNCAAAIFGSELRALQLVWADRRGRWPWGPGFNDGRGRQPVLGVRAKLS</sequence>
<keyword evidence="2" id="KW-1185">Reference proteome</keyword>
<dbReference type="EMBL" id="AP024237">
    <property type="protein sequence ID" value="BCO35773.1"/>
    <property type="molecule type" value="Genomic_DNA"/>
</dbReference>
<name>A0A7R7TX07_9MYCO</name>
<protein>
    <recommendedName>
        <fullName evidence="3">DUF4262 domain-containing protein</fullName>
    </recommendedName>
</protein>
<evidence type="ECO:0008006" key="3">
    <source>
        <dbReference type="Google" id="ProtNLM"/>
    </source>
</evidence>
<organism evidence="1 2">
    <name type="scientific">Mycobacterium heckeshornense</name>
    <dbReference type="NCBI Taxonomy" id="110505"/>
    <lineage>
        <taxon>Bacteria</taxon>
        <taxon>Bacillati</taxon>
        <taxon>Actinomycetota</taxon>
        <taxon>Actinomycetes</taxon>
        <taxon>Mycobacteriales</taxon>
        <taxon>Mycobacteriaceae</taxon>
        <taxon>Mycobacterium</taxon>
    </lineage>
</organism>
<proteinExistence type="predicted"/>
<dbReference type="Pfam" id="PF14081">
    <property type="entry name" value="DUF4262"/>
    <property type="match status" value="1"/>
</dbReference>
<reference evidence="1 2" key="1">
    <citation type="submission" date="2020-12" db="EMBL/GenBank/DDBJ databases">
        <title>Complete genome sequence of Mycobacterium heckeshornense JCM 15655T, closely related to a pathogenic non-tuberculous mycobacterial species Mycobacterium xenopi.</title>
        <authorList>
            <person name="Yoshida M."/>
            <person name="Fukano H."/>
            <person name="Asakura T."/>
            <person name="Suzuki M."/>
            <person name="Hoshino Y."/>
        </authorList>
    </citation>
    <scope>NUCLEOTIDE SEQUENCE [LARGE SCALE GENOMIC DNA]</scope>
    <source>
        <strain evidence="1 2">JCM 15655</strain>
    </source>
</reference>
<accession>A0A7R7TX07</accession>
<evidence type="ECO:0000313" key="1">
    <source>
        <dbReference type="EMBL" id="BCO35773.1"/>
    </source>
</evidence>
<dbReference type="Proteomes" id="UP000595446">
    <property type="component" value="Chromosome"/>
</dbReference>
<gene>
    <name evidence="1" type="ORF">MHEC_22060</name>
</gene>
<evidence type="ECO:0000313" key="2">
    <source>
        <dbReference type="Proteomes" id="UP000595446"/>
    </source>
</evidence>
<dbReference type="InterPro" id="IPR025358">
    <property type="entry name" value="DUF4262"/>
</dbReference>